<keyword evidence="2" id="KW-0378">Hydrolase</keyword>
<evidence type="ECO:0000313" key="2">
    <source>
        <dbReference type="EMBL" id="THH36284.1"/>
    </source>
</evidence>
<dbReference type="Pfam" id="PF03372">
    <property type="entry name" value="Exo_endo_phos"/>
    <property type="match status" value="1"/>
</dbReference>
<organism evidence="2 3">
    <name type="scientific">Aliishimia ponticola</name>
    <dbReference type="NCBI Taxonomy" id="2499833"/>
    <lineage>
        <taxon>Bacteria</taxon>
        <taxon>Pseudomonadati</taxon>
        <taxon>Pseudomonadota</taxon>
        <taxon>Alphaproteobacteria</taxon>
        <taxon>Rhodobacterales</taxon>
        <taxon>Paracoccaceae</taxon>
        <taxon>Aliishimia</taxon>
    </lineage>
</organism>
<keyword evidence="2" id="KW-0255">Endonuclease</keyword>
<evidence type="ECO:0000259" key="1">
    <source>
        <dbReference type="Pfam" id="PF03372"/>
    </source>
</evidence>
<protein>
    <submittedName>
        <fullName evidence="2">Endonuclease/exonuclease/phosphatase family protein</fullName>
    </submittedName>
</protein>
<dbReference type="SUPFAM" id="SSF56219">
    <property type="entry name" value="DNase I-like"/>
    <property type="match status" value="1"/>
</dbReference>
<feature type="domain" description="Endonuclease/exonuclease/phosphatase" evidence="1">
    <location>
        <begin position="40"/>
        <end position="323"/>
    </location>
</feature>
<dbReference type="InterPro" id="IPR005135">
    <property type="entry name" value="Endo/exonuclease/phosphatase"/>
</dbReference>
<dbReference type="AlphaFoldDB" id="A0A4S4NAE4"/>
<dbReference type="InterPro" id="IPR036691">
    <property type="entry name" value="Endo/exonu/phosph_ase_sf"/>
</dbReference>
<accession>A0A4S4NAE4</accession>
<keyword evidence="3" id="KW-1185">Reference proteome</keyword>
<keyword evidence="2" id="KW-0540">Nuclease</keyword>
<dbReference type="EMBL" id="SRKY01000003">
    <property type="protein sequence ID" value="THH36284.1"/>
    <property type="molecule type" value="Genomic_DNA"/>
</dbReference>
<evidence type="ECO:0000313" key="3">
    <source>
        <dbReference type="Proteomes" id="UP000306602"/>
    </source>
</evidence>
<sequence>MTCLALTTSPAQADPLRIAFFHTELSRDGPGLLLRDIQRGKDAQVTAVVDVIAQASPDILVLRGIDWDLEARALDALAEVLITAGHPLPHRFTAQPNRGMPTGFDLNGNGRAGDPDDMQGYAEFTGQNGLAILSRWPIGTVTDATDMLWRDLPNALVPWPGQPDGSLDVLRLSSTAHWLAPIDAGDYGEVTIGTFAASTPVFDGEEDRNGRRNHDEIAFWAQLLDGALPYAAPADLIIAGHANLDPLRGDGRREAIRGLLDHPALQDPFPADILTVDWKRDDLEPMRLSYILPTQSWDIVASGVIWPEPGDPWLETVETASRHRLIWVDLERRSP</sequence>
<dbReference type="OrthoDB" id="292013at2"/>
<reference evidence="2 3" key="1">
    <citation type="submission" date="2019-04" db="EMBL/GenBank/DDBJ databases">
        <title>Shimia ponticola sp. nov., isolated from seawater.</title>
        <authorList>
            <person name="Kim Y.-O."/>
            <person name="Yoon J.-H."/>
        </authorList>
    </citation>
    <scope>NUCLEOTIDE SEQUENCE [LARGE SCALE GENOMIC DNA]</scope>
    <source>
        <strain evidence="2 3">MYP11</strain>
    </source>
</reference>
<dbReference type="GO" id="GO:0004527">
    <property type="term" value="F:exonuclease activity"/>
    <property type="evidence" value="ECO:0007669"/>
    <property type="project" value="UniProtKB-KW"/>
</dbReference>
<comment type="caution">
    <text evidence="2">The sequence shown here is derived from an EMBL/GenBank/DDBJ whole genome shotgun (WGS) entry which is preliminary data.</text>
</comment>
<dbReference type="Proteomes" id="UP000306602">
    <property type="component" value="Unassembled WGS sequence"/>
</dbReference>
<dbReference type="Gene3D" id="3.60.10.10">
    <property type="entry name" value="Endonuclease/exonuclease/phosphatase"/>
    <property type="match status" value="1"/>
</dbReference>
<dbReference type="GO" id="GO:0004519">
    <property type="term" value="F:endonuclease activity"/>
    <property type="evidence" value="ECO:0007669"/>
    <property type="project" value="UniProtKB-KW"/>
</dbReference>
<name>A0A4S4NAE4_9RHOB</name>
<proteinExistence type="predicted"/>
<keyword evidence="2" id="KW-0269">Exonuclease</keyword>
<gene>
    <name evidence="2" type="ORF">E4Z66_14235</name>
</gene>